<name>A0ABP7SC43_9BACT</name>
<evidence type="ECO:0000313" key="2">
    <source>
        <dbReference type="EMBL" id="GAA4009553.1"/>
    </source>
</evidence>
<protein>
    <recommendedName>
        <fullName evidence="1">ATPase AAA-type core domain-containing protein</fullName>
    </recommendedName>
</protein>
<dbReference type="EMBL" id="BAABDJ010000022">
    <property type="protein sequence ID" value="GAA4009553.1"/>
    <property type="molecule type" value="Genomic_DNA"/>
</dbReference>
<gene>
    <name evidence="2" type="ORF">GCM10022408_22080</name>
</gene>
<dbReference type="PANTHER" id="PTHR43581:SF4">
    <property type="entry name" value="ATP_GTP PHOSPHATASE"/>
    <property type="match status" value="1"/>
</dbReference>
<sequence length="421" mass="47939">MEDINQTKMSQLNTYLESVQLGGFRCIQDMNASFLPGLNILIGKNGSGKTNFLTLASSVLGFDFEEISEFKADFKIAGETSFRLQLSRQASNAISELEKKEGDVFTAEVKTHYEYHGPEALLFEDRRPGNDVNRKNIPTEGDLEDNLALSRNIERLYGVAMIKHGTPMIFPFVSSPASIERSENGGKSRLPKEVFNSSLPAFSRFLYSHFGFARTFSDEDASEALNKTARELSRVVSSFTQIEDIRFCETKIISKVGEFFKIENLQLEFRINDEWLTFNYLSDGTKRMFYIIAELSFNNLTDYAYKFGRQSITVSSKDGLPFSTITFIEEPELGVHPHQLMRILDFLKQYSEKNQVILTTHAPQALDILEKDELDRINIMTSSKGGGSEIKKLTVKQKNKAGLYKEQAYLRDYWIHSTLEI</sequence>
<dbReference type="Gene3D" id="3.40.50.300">
    <property type="entry name" value="P-loop containing nucleotide triphosphate hydrolases"/>
    <property type="match status" value="1"/>
</dbReference>
<dbReference type="Proteomes" id="UP001500567">
    <property type="component" value="Unassembled WGS sequence"/>
</dbReference>
<feature type="domain" description="ATPase AAA-type core" evidence="1">
    <location>
        <begin position="38"/>
        <end position="367"/>
    </location>
</feature>
<accession>A0ABP7SC43</accession>
<dbReference type="RefSeq" id="WP_345073033.1">
    <property type="nucleotide sequence ID" value="NZ_BAABDJ010000022.1"/>
</dbReference>
<evidence type="ECO:0000259" key="1">
    <source>
        <dbReference type="Pfam" id="PF13304"/>
    </source>
</evidence>
<dbReference type="InterPro" id="IPR027417">
    <property type="entry name" value="P-loop_NTPase"/>
</dbReference>
<dbReference type="InterPro" id="IPR003959">
    <property type="entry name" value="ATPase_AAA_core"/>
</dbReference>
<dbReference type="SUPFAM" id="SSF52540">
    <property type="entry name" value="P-loop containing nucleoside triphosphate hydrolases"/>
    <property type="match status" value="1"/>
</dbReference>
<organism evidence="2 3">
    <name type="scientific">Hymenobacter fastidiosus</name>
    <dbReference type="NCBI Taxonomy" id="486264"/>
    <lineage>
        <taxon>Bacteria</taxon>
        <taxon>Pseudomonadati</taxon>
        <taxon>Bacteroidota</taxon>
        <taxon>Cytophagia</taxon>
        <taxon>Cytophagales</taxon>
        <taxon>Hymenobacteraceae</taxon>
        <taxon>Hymenobacter</taxon>
    </lineage>
</organism>
<reference evidence="3" key="1">
    <citation type="journal article" date="2019" name="Int. J. Syst. Evol. Microbiol.">
        <title>The Global Catalogue of Microorganisms (GCM) 10K type strain sequencing project: providing services to taxonomists for standard genome sequencing and annotation.</title>
        <authorList>
            <consortium name="The Broad Institute Genomics Platform"/>
            <consortium name="The Broad Institute Genome Sequencing Center for Infectious Disease"/>
            <person name="Wu L."/>
            <person name="Ma J."/>
        </authorList>
    </citation>
    <scope>NUCLEOTIDE SEQUENCE [LARGE SCALE GENOMIC DNA]</scope>
    <source>
        <strain evidence="3">JCM 17224</strain>
    </source>
</reference>
<proteinExistence type="predicted"/>
<evidence type="ECO:0000313" key="3">
    <source>
        <dbReference type="Proteomes" id="UP001500567"/>
    </source>
</evidence>
<keyword evidence="3" id="KW-1185">Reference proteome</keyword>
<dbReference type="Pfam" id="PF13304">
    <property type="entry name" value="AAA_21"/>
    <property type="match status" value="1"/>
</dbReference>
<dbReference type="PANTHER" id="PTHR43581">
    <property type="entry name" value="ATP/GTP PHOSPHATASE"/>
    <property type="match status" value="1"/>
</dbReference>
<comment type="caution">
    <text evidence="2">The sequence shown here is derived from an EMBL/GenBank/DDBJ whole genome shotgun (WGS) entry which is preliminary data.</text>
</comment>
<dbReference type="InterPro" id="IPR051396">
    <property type="entry name" value="Bact_Antivir_Def_Nuclease"/>
</dbReference>